<keyword evidence="3" id="KW-1185">Reference proteome</keyword>
<accession>A0ABV2ABN1</accession>
<name>A0ABV2ABN1_9GAMM</name>
<protein>
    <submittedName>
        <fullName evidence="2">Uncharacterized protein</fullName>
    </submittedName>
</protein>
<proteinExistence type="predicted"/>
<feature type="transmembrane region" description="Helical" evidence="1">
    <location>
        <begin position="7"/>
        <end position="27"/>
    </location>
</feature>
<keyword evidence="1" id="KW-0812">Transmembrane</keyword>
<feature type="transmembrane region" description="Helical" evidence="1">
    <location>
        <begin position="77"/>
        <end position="97"/>
    </location>
</feature>
<organism evidence="2 3">
    <name type="scientific">Sinimarinibacterium thermocellulolyticum</name>
    <dbReference type="NCBI Taxonomy" id="3170016"/>
    <lineage>
        <taxon>Bacteria</taxon>
        <taxon>Pseudomonadati</taxon>
        <taxon>Pseudomonadota</taxon>
        <taxon>Gammaproteobacteria</taxon>
        <taxon>Nevskiales</taxon>
        <taxon>Nevskiaceae</taxon>
        <taxon>Sinimarinibacterium</taxon>
    </lineage>
</organism>
<gene>
    <name evidence="2" type="ORF">ABSH63_07685</name>
</gene>
<keyword evidence="1" id="KW-1133">Transmembrane helix</keyword>
<comment type="caution">
    <text evidence="2">The sequence shown here is derived from an EMBL/GenBank/DDBJ whole genome shotgun (WGS) entry which is preliminary data.</text>
</comment>
<dbReference type="RefSeq" id="WP_352888756.1">
    <property type="nucleotide sequence ID" value="NZ_JBEPIJ010000007.1"/>
</dbReference>
<feature type="transmembrane region" description="Helical" evidence="1">
    <location>
        <begin position="103"/>
        <end position="123"/>
    </location>
</feature>
<evidence type="ECO:0000313" key="2">
    <source>
        <dbReference type="EMBL" id="MES0873879.1"/>
    </source>
</evidence>
<evidence type="ECO:0000256" key="1">
    <source>
        <dbReference type="SAM" id="Phobius"/>
    </source>
</evidence>
<dbReference type="Proteomes" id="UP001465331">
    <property type="component" value="Unassembled WGS sequence"/>
</dbReference>
<keyword evidence="1" id="KW-0472">Membrane</keyword>
<evidence type="ECO:0000313" key="3">
    <source>
        <dbReference type="Proteomes" id="UP001465331"/>
    </source>
</evidence>
<dbReference type="EMBL" id="JBEPIJ010000007">
    <property type="protein sequence ID" value="MES0873879.1"/>
    <property type="molecule type" value="Genomic_DNA"/>
</dbReference>
<feature type="transmembrane region" description="Helical" evidence="1">
    <location>
        <begin position="47"/>
        <end position="65"/>
    </location>
</feature>
<reference evidence="2 3" key="1">
    <citation type="submission" date="2024-06" db="EMBL/GenBank/DDBJ databases">
        <authorList>
            <person name="Li Z."/>
            <person name="Jiang Y."/>
        </authorList>
    </citation>
    <scope>NUCLEOTIDE SEQUENCE [LARGE SCALE GENOMIC DNA]</scope>
    <source>
        <strain evidence="2 3">HSW-8</strain>
    </source>
</reference>
<sequence>MLPTDRYAVVLFGSAAIFNAAVAAALLCARPQLAAAFGLDPIDGSDVVVANLAGALVGLFGYAYLRLALDPLRYRVYAELGAIGKLLAVAAADVPWLQGVIDWRLPLLAAGDLLFALLFIDWLRRTRSRTVT</sequence>